<accession>A0A6N2MDN3</accession>
<organism evidence="1">
    <name type="scientific">Salix viminalis</name>
    <name type="common">Common osier</name>
    <name type="synonym">Basket willow</name>
    <dbReference type="NCBI Taxonomy" id="40686"/>
    <lineage>
        <taxon>Eukaryota</taxon>
        <taxon>Viridiplantae</taxon>
        <taxon>Streptophyta</taxon>
        <taxon>Embryophyta</taxon>
        <taxon>Tracheophyta</taxon>
        <taxon>Spermatophyta</taxon>
        <taxon>Magnoliopsida</taxon>
        <taxon>eudicotyledons</taxon>
        <taxon>Gunneridae</taxon>
        <taxon>Pentapetalae</taxon>
        <taxon>rosids</taxon>
        <taxon>fabids</taxon>
        <taxon>Malpighiales</taxon>
        <taxon>Salicaceae</taxon>
        <taxon>Saliceae</taxon>
        <taxon>Salix</taxon>
    </lineage>
</organism>
<reference evidence="1" key="1">
    <citation type="submission" date="2019-03" db="EMBL/GenBank/DDBJ databases">
        <authorList>
            <person name="Mank J."/>
            <person name="Almeida P."/>
        </authorList>
    </citation>
    <scope>NUCLEOTIDE SEQUENCE</scope>
    <source>
        <strain evidence="1">78183</strain>
    </source>
</reference>
<protein>
    <submittedName>
        <fullName evidence="1">Uncharacterized protein</fullName>
    </submittedName>
</protein>
<proteinExistence type="predicted"/>
<dbReference type="AlphaFoldDB" id="A0A6N2MDN3"/>
<evidence type="ECO:0000313" key="1">
    <source>
        <dbReference type="EMBL" id="VFU46095.1"/>
    </source>
</evidence>
<sequence>MGSVPVELGNLSSLVELNLSMNALSGLLHYLSLEINKLFIPSGMIWNDGMAIYQSISSSKNYSECHLEPFNDPLPNVLSGSYVDIGNHYTIPVTALTICAAENDSEKIEGEQEEG</sequence>
<name>A0A6N2MDN3_SALVM</name>
<gene>
    <name evidence="1" type="ORF">SVIM_LOCUS291661</name>
</gene>
<dbReference type="EMBL" id="CAADRP010001638">
    <property type="protein sequence ID" value="VFU46095.1"/>
    <property type="molecule type" value="Genomic_DNA"/>
</dbReference>